<gene>
    <name evidence="2" type="ORF">DPMN_144451</name>
</gene>
<comment type="caution">
    <text evidence="2">The sequence shown here is derived from an EMBL/GenBank/DDBJ whole genome shotgun (WGS) entry which is preliminary data.</text>
</comment>
<dbReference type="AlphaFoldDB" id="A0A9D4JMK4"/>
<dbReference type="EMBL" id="JAIWYP010000006">
    <property type="protein sequence ID" value="KAH3815914.1"/>
    <property type="molecule type" value="Genomic_DNA"/>
</dbReference>
<reference evidence="2" key="2">
    <citation type="submission" date="2020-11" db="EMBL/GenBank/DDBJ databases">
        <authorList>
            <person name="McCartney M.A."/>
            <person name="Auch B."/>
            <person name="Kono T."/>
            <person name="Mallez S."/>
            <person name="Becker A."/>
            <person name="Gohl D.M."/>
            <person name="Silverstein K.A.T."/>
            <person name="Koren S."/>
            <person name="Bechman K.B."/>
            <person name="Herman A."/>
            <person name="Abrahante J.E."/>
            <person name="Garbe J."/>
        </authorList>
    </citation>
    <scope>NUCLEOTIDE SEQUENCE</scope>
    <source>
        <strain evidence="2">Duluth1</strain>
        <tissue evidence="2">Whole animal</tissue>
    </source>
</reference>
<evidence type="ECO:0000256" key="1">
    <source>
        <dbReference type="SAM" id="Phobius"/>
    </source>
</evidence>
<evidence type="ECO:0000313" key="2">
    <source>
        <dbReference type="EMBL" id="KAH3815914.1"/>
    </source>
</evidence>
<keyword evidence="3" id="KW-1185">Reference proteome</keyword>
<evidence type="ECO:0008006" key="4">
    <source>
        <dbReference type="Google" id="ProtNLM"/>
    </source>
</evidence>
<name>A0A9D4JMK4_DREPO</name>
<reference evidence="2" key="1">
    <citation type="journal article" date="2019" name="bioRxiv">
        <title>The Genome of the Zebra Mussel, Dreissena polymorpha: A Resource for Invasive Species Research.</title>
        <authorList>
            <person name="McCartney M.A."/>
            <person name="Auch B."/>
            <person name="Kono T."/>
            <person name="Mallez S."/>
            <person name="Zhang Y."/>
            <person name="Obille A."/>
            <person name="Becker A."/>
            <person name="Abrahante J.E."/>
            <person name="Garbe J."/>
            <person name="Badalamenti J.P."/>
            <person name="Herman A."/>
            <person name="Mangelson H."/>
            <person name="Liachko I."/>
            <person name="Sullivan S."/>
            <person name="Sone E.D."/>
            <person name="Koren S."/>
            <person name="Silverstein K.A.T."/>
            <person name="Beckman K.B."/>
            <person name="Gohl D.M."/>
        </authorList>
    </citation>
    <scope>NUCLEOTIDE SEQUENCE</scope>
    <source>
        <strain evidence="2">Duluth1</strain>
        <tissue evidence="2">Whole animal</tissue>
    </source>
</reference>
<dbReference type="Proteomes" id="UP000828390">
    <property type="component" value="Unassembled WGS sequence"/>
</dbReference>
<feature type="transmembrane region" description="Helical" evidence="1">
    <location>
        <begin position="17"/>
        <end position="37"/>
    </location>
</feature>
<proteinExistence type="predicted"/>
<keyword evidence="1" id="KW-0812">Transmembrane</keyword>
<evidence type="ECO:0000313" key="3">
    <source>
        <dbReference type="Proteomes" id="UP000828390"/>
    </source>
</evidence>
<organism evidence="2 3">
    <name type="scientific">Dreissena polymorpha</name>
    <name type="common">Zebra mussel</name>
    <name type="synonym">Mytilus polymorpha</name>
    <dbReference type="NCBI Taxonomy" id="45954"/>
    <lineage>
        <taxon>Eukaryota</taxon>
        <taxon>Metazoa</taxon>
        <taxon>Spiralia</taxon>
        <taxon>Lophotrochozoa</taxon>
        <taxon>Mollusca</taxon>
        <taxon>Bivalvia</taxon>
        <taxon>Autobranchia</taxon>
        <taxon>Heteroconchia</taxon>
        <taxon>Euheterodonta</taxon>
        <taxon>Imparidentia</taxon>
        <taxon>Neoheterodontei</taxon>
        <taxon>Myida</taxon>
        <taxon>Dreissenoidea</taxon>
        <taxon>Dreissenidae</taxon>
        <taxon>Dreissena</taxon>
    </lineage>
</organism>
<accession>A0A9D4JMK4</accession>
<protein>
    <recommendedName>
        <fullName evidence="4">PiggyBac transposable element-derived protein domain-containing protein</fullName>
    </recommendedName>
</protein>
<keyword evidence="1" id="KW-0472">Membrane</keyword>
<sequence>MDQNINTYRIGIRINKWWWALFAFNLDMVVQNAWVLYRLSAKYQYKPMDLLDFRQDICAEYRLLTGKTGATTT</sequence>
<keyword evidence="1" id="KW-1133">Transmembrane helix</keyword>